<evidence type="ECO:0000256" key="1">
    <source>
        <dbReference type="SAM" id="Phobius"/>
    </source>
</evidence>
<feature type="transmembrane region" description="Helical" evidence="1">
    <location>
        <begin position="88"/>
        <end position="112"/>
    </location>
</feature>
<evidence type="ECO:0000259" key="2">
    <source>
        <dbReference type="Pfam" id="PF02517"/>
    </source>
</evidence>
<accession>A0ABP9GB99</accession>
<reference evidence="4" key="1">
    <citation type="journal article" date="2019" name="Int. J. Syst. Evol. Microbiol.">
        <title>The Global Catalogue of Microorganisms (GCM) 10K type strain sequencing project: providing services to taxonomists for standard genome sequencing and annotation.</title>
        <authorList>
            <consortium name="The Broad Institute Genomics Platform"/>
            <consortium name="The Broad Institute Genome Sequencing Center for Infectious Disease"/>
            <person name="Wu L."/>
            <person name="Ma J."/>
        </authorList>
    </citation>
    <scope>NUCLEOTIDE SEQUENCE [LARGE SCALE GENOMIC DNA]</scope>
    <source>
        <strain evidence="4">JCM 19129</strain>
    </source>
</reference>
<proteinExistence type="predicted"/>
<comment type="caution">
    <text evidence="3">The sequence shown here is derived from an EMBL/GenBank/DDBJ whole genome shotgun (WGS) entry which is preliminary data.</text>
</comment>
<keyword evidence="4" id="KW-1185">Reference proteome</keyword>
<dbReference type="PANTHER" id="PTHR39430">
    <property type="entry name" value="MEMBRANE-ASSOCIATED PROTEASE-RELATED"/>
    <property type="match status" value="1"/>
</dbReference>
<name>A0ABP9GB99_9MICC</name>
<organism evidence="3 4">
    <name type="scientific">Nesterenkonia rhizosphaerae</name>
    <dbReference type="NCBI Taxonomy" id="1348272"/>
    <lineage>
        <taxon>Bacteria</taxon>
        <taxon>Bacillati</taxon>
        <taxon>Actinomycetota</taxon>
        <taxon>Actinomycetes</taxon>
        <taxon>Micrococcales</taxon>
        <taxon>Micrococcaceae</taxon>
        <taxon>Nesterenkonia</taxon>
    </lineage>
</organism>
<dbReference type="PANTHER" id="PTHR39430:SF1">
    <property type="entry name" value="PROTEASE"/>
    <property type="match status" value="1"/>
</dbReference>
<feature type="transmembrane region" description="Helical" evidence="1">
    <location>
        <begin position="118"/>
        <end position="140"/>
    </location>
</feature>
<feature type="transmembrane region" description="Helical" evidence="1">
    <location>
        <begin position="187"/>
        <end position="205"/>
    </location>
</feature>
<dbReference type="Pfam" id="PF02517">
    <property type="entry name" value="Rce1-like"/>
    <property type="match status" value="1"/>
</dbReference>
<evidence type="ECO:0000313" key="3">
    <source>
        <dbReference type="EMBL" id="GAA4926499.1"/>
    </source>
</evidence>
<keyword evidence="1" id="KW-0472">Membrane</keyword>
<gene>
    <name evidence="3" type="ORF">GCM10025790_25550</name>
</gene>
<sequence length="276" mass="30327">MTTDSFRQPPLTIRILIVFAGTVTIWTLMRWASSTFGDDELTISTRFMNALLVCGLAVPMLIAARRYLDHRPFADLGLQSPRRAWQPFLVGVAAFVVPSALGLTIALATGWVDLQPQVPWTTILGWAALLIVLVFTFEALPEELIFRGYLQRNLTTVMPPWVAVLGQAVLFTAFGTGLWVASEGWGVLTERGIMFFAVAVVLGLLHIQTGSLWTPIGFHLAFQVTAQSLLSDRMTTSNENGLLLAGVASAFVLATTVTAFLSQRQHVNWSRPEPEL</sequence>
<protein>
    <submittedName>
        <fullName evidence="3">Type II CAAX endopeptidase family protein</fullName>
    </submittedName>
</protein>
<dbReference type="Proteomes" id="UP001500368">
    <property type="component" value="Unassembled WGS sequence"/>
</dbReference>
<evidence type="ECO:0000313" key="4">
    <source>
        <dbReference type="Proteomes" id="UP001500368"/>
    </source>
</evidence>
<dbReference type="InterPro" id="IPR003675">
    <property type="entry name" value="Rce1/LyrA-like_dom"/>
</dbReference>
<dbReference type="EMBL" id="BAABLW010000007">
    <property type="protein sequence ID" value="GAA4926499.1"/>
    <property type="molecule type" value="Genomic_DNA"/>
</dbReference>
<keyword evidence="1" id="KW-0812">Transmembrane</keyword>
<feature type="transmembrane region" description="Helical" evidence="1">
    <location>
        <begin position="161"/>
        <end position="181"/>
    </location>
</feature>
<keyword evidence="1" id="KW-1133">Transmembrane helix</keyword>
<feature type="transmembrane region" description="Helical" evidence="1">
    <location>
        <begin position="12"/>
        <end position="32"/>
    </location>
</feature>
<feature type="transmembrane region" description="Helical" evidence="1">
    <location>
        <begin position="242"/>
        <end position="261"/>
    </location>
</feature>
<feature type="transmembrane region" description="Helical" evidence="1">
    <location>
        <begin position="47"/>
        <end position="68"/>
    </location>
</feature>
<feature type="domain" description="CAAX prenyl protease 2/Lysostaphin resistance protein A-like" evidence="2">
    <location>
        <begin position="126"/>
        <end position="223"/>
    </location>
</feature>